<organism evidence="2 3">
    <name type="scientific">Maliponia aquimaris</name>
    <dbReference type="NCBI Taxonomy" id="1673631"/>
    <lineage>
        <taxon>Bacteria</taxon>
        <taxon>Pseudomonadati</taxon>
        <taxon>Pseudomonadota</taxon>
        <taxon>Alphaproteobacteria</taxon>
        <taxon>Rhodobacterales</taxon>
        <taxon>Paracoccaceae</taxon>
        <taxon>Maliponia</taxon>
    </lineage>
</organism>
<dbReference type="Proteomes" id="UP000207598">
    <property type="component" value="Unassembled WGS sequence"/>
</dbReference>
<dbReference type="AlphaFoldDB" id="A0A238L6Y5"/>
<evidence type="ECO:0000313" key="2">
    <source>
        <dbReference type="EMBL" id="SMX50873.1"/>
    </source>
</evidence>
<proteinExistence type="predicted"/>
<feature type="signal peptide" evidence="1">
    <location>
        <begin position="1"/>
        <end position="22"/>
    </location>
</feature>
<accession>A0A238L6Y5</accession>
<keyword evidence="3" id="KW-1185">Reference proteome</keyword>
<keyword evidence="1" id="KW-0732">Signal</keyword>
<name>A0A238L6Y5_9RHOB</name>
<gene>
    <name evidence="2" type="ORF">MAA8898_05075</name>
</gene>
<evidence type="ECO:0000313" key="3">
    <source>
        <dbReference type="Proteomes" id="UP000207598"/>
    </source>
</evidence>
<reference evidence="2 3" key="1">
    <citation type="submission" date="2017-05" db="EMBL/GenBank/DDBJ databases">
        <authorList>
            <person name="Song R."/>
            <person name="Chenine A.L."/>
            <person name="Ruprecht R.M."/>
        </authorList>
    </citation>
    <scope>NUCLEOTIDE SEQUENCE [LARGE SCALE GENOMIC DNA]</scope>
    <source>
        <strain evidence="2 3">CECT 8898</strain>
    </source>
</reference>
<evidence type="ECO:0000256" key="1">
    <source>
        <dbReference type="SAM" id="SignalP"/>
    </source>
</evidence>
<sequence length="43" mass="4263">MKTLTLLQAAALLMLAVIGAYAGHSTAATSCAQPAAATEVCDL</sequence>
<dbReference type="RefSeq" id="WP_281252923.1">
    <property type="nucleotide sequence ID" value="NZ_FXYF01000031.1"/>
</dbReference>
<protein>
    <submittedName>
        <fullName evidence="2">Uncharacterized protein</fullName>
    </submittedName>
</protein>
<dbReference type="EMBL" id="FXYF01000031">
    <property type="protein sequence ID" value="SMX50873.1"/>
    <property type="molecule type" value="Genomic_DNA"/>
</dbReference>
<dbReference type="PROSITE" id="PS51257">
    <property type="entry name" value="PROKAR_LIPOPROTEIN"/>
    <property type="match status" value="1"/>
</dbReference>
<feature type="chain" id="PRO_5012714818" evidence="1">
    <location>
        <begin position="23"/>
        <end position="43"/>
    </location>
</feature>